<keyword evidence="3" id="KW-1185">Reference proteome</keyword>
<organism evidence="2 3">
    <name type="scientific">Clonostachys solani</name>
    <dbReference type="NCBI Taxonomy" id="160281"/>
    <lineage>
        <taxon>Eukaryota</taxon>
        <taxon>Fungi</taxon>
        <taxon>Dikarya</taxon>
        <taxon>Ascomycota</taxon>
        <taxon>Pezizomycotina</taxon>
        <taxon>Sordariomycetes</taxon>
        <taxon>Hypocreomycetidae</taxon>
        <taxon>Hypocreales</taxon>
        <taxon>Bionectriaceae</taxon>
        <taxon>Clonostachys</taxon>
    </lineage>
</organism>
<dbReference type="Proteomes" id="UP000775872">
    <property type="component" value="Unassembled WGS sequence"/>
</dbReference>
<gene>
    <name evidence="2" type="ORF">CSOL1703_00006022</name>
</gene>
<comment type="caution">
    <text evidence="2">The sequence shown here is derived from an EMBL/GenBank/DDBJ whole genome shotgun (WGS) entry which is preliminary data.</text>
</comment>
<evidence type="ECO:0000313" key="2">
    <source>
        <dbReference type="EMBL" id="CAH0056087.1"/>
    </source>
</evidence>
<dbReference type="OrthoDB" id="10374628at2759"/>
<sequence length="149" mass="16780">MSEPTQGNNAGDPIDPNQVVSFAELAAQYRALTSAWSKKLDLKEELFGLQKECQRLLTASNQALNQVLWEKDRLRVRHLELRRQGTIVSADEARYNQSLLNSSESFFEDGSAGLTDDMADLKATEDELDRQIADIKARLAVVERRIDEA</sequence>
<feature type="coiled-coil region" evidence="1">
    <location>
        <begin position="118"/>
        <end position="145"/>
    </location>
</feature>
<evidence type="ECO:0000256" key="1">
    <source>
        <dbReference type="SAM" id="Coils"/>
    </source>
</evidence>
<proteinExistence type="predicted"/>
<evidence type="ECO:0000313" key="3">
    <source>
        <dbReference type="Proteomes" id="UP000775872"/>
    </source>
</evidence>
<dbReference type="EMBL" id="CABFOC020000063">
    <property type="protein sequence ID" value="CAH0056087.1"/>
    <property type="molecule type" value="Genomic_DNA"/>
</dbReference>
<accession>A0A9N9ZGL2</accession>
<reference evidence="2" key="1">
    <citation type="submission" date="2021-10" db="EMBL/GenBank/DDBJ databases">
        <authorList>
            <person name="Piombo E."/>
        </authorList>
    </citation>
    <scope>NUCLEOTIDE SEQUENCE</scope>
</reference>
<keyword evidence="1" id="KW-0175">Coiled coil</keyword>
<dbReference type="AlphaFoldDB" id="A0A9N9ZGL2"/>
<protein>
    <submittedName>
        <fullName evidence="2">Uncharacterized protein</fullName>
    </submittedName>
</protein>
<name>A0A9N9ZGL2_9HYPO</name>